<proteinExistence type="predicted"/>
<organism evidence="2 3">
    <name type="scientific">Adiantum capillus-veneris</name>
    <name type="common">Maidenhair fern</name>
    <dbReference type="NCBI Taxonomy" id="13818"/>
    <lineage>
        <taxon>Eukaryota</taxon>
        <taxon>Viridiplantae</taxon>
        <taxon>Streptophyta</taxon>
        <taxon>Embryophyta</taxon>
        <taxon>Tracheophyta</taxon>
        <taxon>Polypodiopsida</taxon>
        <taxon>Polypodiidae</taxon>
        <taxon>Polypodiales</taxon>
        <taxon>Pteridineae</taxon>
        <taxon>Pteridaceae</taxon>
        <taxon>Vittarioideae</taxon>
        <taxon>Adiantum</taxon>
    </lineage>
</organism>
<dbReference type="Gene3D" id="3.90.1640.10">
    <property type="entry name" value="inorganic pyrophosphatase (n-terminal core)"/>
    <property type="match status" value="1"/>
</dbReference>
<dbReference type="PANTHER" id="PTHR12112:SF52">
    <property type="entry name" value="DHHA2 DOMAIN-CONTAINING PROTEIN"/>
    <property type="match status" value="1"/>
</dbReference>
<protein>
    <recommendedName>
        <fullName evidence="4">DHHA2 domain-containing protein</fullName>
    </recommendedName>
</protein>
<gene>
    <name evidence="2" type="ORF">GOP47_0018664</name>
</gene>
<dbReference type="EMBL" id="JABFUD020000018">
    <property type="protein sequence ID" value="KAI5066040.1"/>
    <property type="molecule type" value="Genomic_DNA"/>
</dbReference>
<dbReference type="Proteomes" id="UP000886520">
    <property type="component" value="Chromosome 18"/>
</dbReference>
<evidence type="ECO:0000313" key="3">
    <source>
        <dbReference type="Proteomes" id="UP000886520"/>
    </source>
</evidence>
<dbReference type="SUPFAM" id="SSF64182">
    <property type="entry name" value="DHH phosphoesterases"/>
    <property type="match status" value="1"/>
</dbReference>
<comment type="caution">
    <text evidence="2">The sequence shown here is derived from an EMBL/GenBank/DDBJ whole genome shotgun (WGS) entry which is preliminary data.</text>
</comment>
<dbReference type="AlphaFoldDB" id="A0A9D4Z9U4"/>
<keyword evidence="3" id="KW-1185">Reference proteome</keyword>
<dbReference type="GO" id="GO:0004309">
    <property type="term" value="F:exopolyphosphatase activity"/>
    <property type="evidence" value="ECO:0007669"/>
    <property type="project" value="TreeGrafter"/>
</dbReference>
<feature type="compositionally biased region" description="Polar residues" evidence="1">
    <location>
        <begin position="60"/>
        <end position="71"/>
    </location>
</feature>
<dbReference type="OrthoDB" id="374045at2759"/>
<feature type="region of interest" description="Disordered" evidence="1">
    <location>
        <begin position="26"/>
        <end position="71"/>
    </location>
</feature>
<dbReference type="InterPro" id="IPR038763">
    <property type="entry name" value="DHH_sf"/>
</dbReference>
<accession>A0A9D4Z9U4</accession>
<reference evidence="2" key="1">
    <citation type="submission" date="2021-01" db="EMBL/GenBank/DDBJ databases">
        <title>Adiantum capillus-veneris genome.</title>
        <authorList>
            <person name="Fang Y."/>
            <person name="Liao Q."/>
        </authorList>
    </citation>
    <scope>NUCLEOTIDE SEQUENCE</scope>
    <source>
        <strain evidence="2">H3</strain>
        <tissue evidence="2">Leaf</tissue>
    </source>
</reference>
<dbReference type="GO" id="GO:0005737">
    <property type="term" value="C:cytoplasm"/>
    <property type="evidence" value="ECO:0007669"/>
    <property type="project" value="TreeGrafter"/>
</dbReference>
<evidence type="ECO:0008006" key="4">
    <source>
        <dbReference type="Google" id="ProtNLM"/>
    </source>
</evidence>
<feature type="region of interest" description="Disordered" evidence="1">
    <location>
        <begin position="150"/>
        <end position="182"/>
    </location>
</feature>
<dbReference type="InterPro" id="IPR038222">
    <property type="entry name" value="DHHA2_dom_sf"/>
</dbReference>
<evidence type="ECO:0000256" key="1">
    <source>
        <dbReference type="SAM" id="MobiDB-lite"/>
    </source>
</evidence>
<feature type="compositionally biased region" description="Basic and acidic residues" evidence="1">
    <location>
        <begin position="36"/>
        <end position="46"/>
    </location>
</feature>
<evidence type="ECO:0000313" key="2">
    <source>
        <dbReference type="EMBL" id="KAI5066040.1"/>
    </source>
</evidence>
<dbReference type="Gene3D" id="3.10.310.20">
    <property type="entry name" value="DHHA2 domain"/>
    <property type="match status" value="1"/>
</dbReference>
<dbReference type="PANTHER" id="PTHR12112">
    <property type="entry name" value="BNIP - RELATED"/>
    <property type="match status" value="1"/>
</dbReference>
<feature type="compositionally biased region" description="Polar residues" evidence="1">
    <location>
        <begin position="168"/>
        <end position="180"/>
    </location>
</feature>
<sequence length="768" mass="85436">MSASKRANLYKESPYYAGDYGGGGYVEARKSNNKLQDQKTSDENKLPKIGSHFSVMRLTKNPSTKLEESSNPSWKAYFEAKTANEHRSGMSDPSKVRKIVSGLERGLWGSKESKSNSIVSSIILEEDSFNGEHEDEMSNVFDKPLSTLLHGHDKQNATGDQKPVNGCPPSTQYKNGSQSAIDAPHPTLIPLRPFDLNSTSRNPLPSMGDPPLPTIPPHPKLVHMTKDEEYGGSARLSNNMIKHIQRSSSLESQFVQHLDDRLSALSRTGNNDMIYAQEKNGVEKASLPLLGAPELSFNDRVFSKDTSKKSEEEEPQHQTGFKREDSMDTLQDSQLNFKSRDENTLIKIVGSHKDEKVFLSGVASAFYNGGSLNLHGVSCCPSIGKMNDFLDERRDDLHAGVPGKWLTVVLGKDSSDLSTIVATITYAYFLSVTTREDKLCIVPLVNMVRADLALHPDATWLLDSIGLHVSSLLFLDEINLSYFHRFGSLRLVLVNHTKLCPGQEGFKDDVEEILVVREKVDNTYPHLKTVVSDKDVGSSCTLLAEEFTKHHPEMLAGRALCRLLLAGILLDTTNLLSESTTRRDTSMATLLLNGAGKFGRNGLFKILKQKSHDLTNMSTNELLRKQFKMLNFDHSGAEKHSQQVRRYEENVGMSSLPIPVNAVLAWEEDSVLAIADFPRCMALGLFVLVTGYYETAELFKREILVVVKDDKLLESISTFLLANKSVKCILMPLKGVPSCMRGFSLEGKRISRTCIQTVLEDYFSSCYL</sequence>
<name>A0A9D4Z9U4_ADICA</name>
<feature type="region of interest" description="Disordered" evidence="1">
    <location>
        <begin position="304"/>
        <end position="327"/>
    </location>
</feature>